<keyword evidence="3" id="KW-1185">Reference proteome</keyword>
<dbReference type="PANTHER" id="PTHR37946">
    <property type="entry name" value="SLL1969 PROTEIN"/>
    <property type="match status" value="1"/>
</dbReference>
<evidence type="ECO:0000313" key="3">
    <source>
        <dbReference type="Proteomes" id="UP000672097"/>
    </source>
</evidence>
<organism evidence="2 3">
    <name type="scientific">Ideonella paludis</name>
    <dbReference type="NCBI Taxonomy" id="1233411"/>
    <lineage>
        <taxon>Bacteria</taxon>
        <taxon>Pseudomonadati</taxon>
        <taxon>Pseudomonadota</taxon>
        <taxon>Betaproteobacteria</taxon>
        <taxon>Burkholderiales</taxon>
        <taxon>Sphaerotilaceae</taxon>
        <taxon>Ideonella</taxon>
    </lineage>
</organism>
<gene>
    <name evidence="2" type="ORF">KAK11_04010</name>
</gene>
<evidence type="ECO:0000259" key="1">
    <source>
        <dbReference type="Pfam" id="PF07819"/>
    </source>
</evidence>
<reference evidence="2 3" key="1">
    <citation type="submission" date="2021-04" db="EMBL/GenBank/DDBJ databases">
        <title>The genome sequence of type strain Ideonella paludis KCTC 32238.</title>
        <authorList>
            <person name="Liu Y."/>
        </authorList>
    </citation>
    <scope>NUCLEOTIDE SEQUENCE [LARGE SCALE GENOMIC DNA]</scope>
    <source>
        <strain evidence="2 3">KCTC 32238</strain>
    </source>
</reference>
<protein>
    <submittedName>
        <fullName evidence="2">Alpha/beta hydrolase</fullName>
    </submittedName>
</protein>
<proteinExistence type="predicted"/>
<keyword evidence="2" id="KW-0378">Hydrolase</keyword>
<dbReference type="Proteomes" id="UP000672097">
    <property type="component" value="Unassembled WGS sequence"/>
</dbReference>
<evidence type="ECO:0000313" key="2">
    <source>
        <dbReference type="EMBL" id="MBQ0934484.1"/>
    </source>
</evidence>
<name>A0ABS5DTR5_9BURK</name>
<dbReference type="InterPro" id="IPR012908">
    <property type="entry name" value="PGAP1-ab_dom-like"/>
</dbReference>
<comment type="caution">
    <text evidence="2">The sequence shown here is derived from an EMBL/GenBank/DDBJ whole genome shotgun (WGS) entry which is preliminary data.</text>
</comment>
<sequence length="361" mass="38947">MHARISPWPEHPATPGQTQGLTRLIYRSVRSVARFVGGGVEALLHLLPEGEAQAPNSPQRDALIAALNGVLGDHLQASQNPLATPMQWRMDGQTLPSEPALLQRTLRDKGCTSKVLVLVHGLCMHDGQWRHTGHDHGAALAQALGFTPVYLRYNTGLPIAHNGADLAQQLEALLAAWPHAVERLVLLGHSMGGLVLRSALHAGPPAQQRWVKACSDLICLGSPHHGAPLEKAGHGLDLLLAQTPYTAPLAQVGQWRSAGIMDLRHGTVLRPPAHLPLPTGLRCHAVAACLSGAPRAGKPARLAERLLGDGLVPLDSALGWHRRSAQRLAFEPERCLTVWNTGHLDLLHSAQVSQQMIQWLR</sequence>
<dbReference type="GO" id="GO:0016787">
    <property type="term" value="F:hydrolase activity"/>
    <property type="evidence" value="ECO:0007669"/>
    <property type="project" value="UniProtKB-KW"/>
</dbReference>
<dbReference type="PANTHER" id="PTHR37946:SF1">
    <property type="entry name" value="SLL1969 PROTEIN"/>
    <property type="match status" value="1"/>
</dbReference>
<dbReference type="EMBL" id="JAGQDG010000001">
    <property type="protein sequence ID" value="MBQ0934484.1"/>
    <property type="molecule type" value="Genomic_DNA"/>
</dbReference>
<dbReference type="Pfam" id="PF07819">
    <property type="entry name" value="PGAP1"/>
    <property type="match status" value="1"/>
</dbReference>
<dbReference type="InterPro" id="IPR029058">
    <property type="entry name" value="AB_hydrolase_fold"/>
</dbReference>
<accession>A0ABS5DTR5</accession>
<dbReference type="Gene3D" id="3.40.50.1820">
    <property type="entry name" value="alpha/beta hydrolase"/>
    <property type="match status" value="1"/>
</dbReference>
<dbReference type="SUPFAM" id="SSF53474">
    <property type="entry name" value="alpha/beta-Hydrolases"/>
    <property type="match status" value="1"/>
</dbReference>
<feature type="domain" description="GPI inositol-deacylase PGAP1-like alpha/beta" evidence="1">
    <location>
        <begin position="115"/>
        <end position="237"/>
    </location>
</feature>